<organism evidence="2 3">
    <name type="scientific">Botryosphaeria dothidea</name>
    <dbReference type="NCBI Taxonomy" id="55169"/>
    <lineage>
        <taxon>Eukaryota</taxon>
        <taxon>Fungi</taxon>
        <taxon>Dikarya</taxon>
        <taxon>Ascomycota</taxon>
        <taxon>Pezizomycotina</taxon>
        <taxon>Dothideomycetes</taxon>
        <taxon>Dothideomycetes incertae sedis</taxon>
        <taxon>Botryosphaeriales</taxon>
        <taxon>Botryosphaeriaceae</taxon>
        <taxon>Botryosphaeria</taxon>
    </lineage>
</organism>
<proteinExistence type="predicted"/>
<keyword evidence="3" id="KW-1185">Reference proteome</keyword>
<evidence type="ECO:0000313" key="3">
    <source>
        <dbReference type="Proteomes" id="UP000572817"/>
    </source>
</evidence>
<dbReference type="AlphaFoldDB" id="A0A8H4N6F5"/>
<dbReference type="Proteomes" id="UP000572817">
    <property type="component" value="Unassembled WGS sequence"/>
</dbReference>
<comment type="caution">
    <text evidence="2">The sequence shown here is derived from an EMBL/GenBank/DDBJ whole genome shotgun (WGS) entry which is preliminary data.</text>
</comment>
<name>A0A8H4N6F5_9PEZI</name>
<sequence length="140" mass="16151">MGITRLVSYPDGEDSCYMLERTEHFRHFSVIISGLKDQGKEPHLCFIENACQHYVRGMEAFLLSQTAGAPPSFINQAEYIIAHNEDCDWCPKHASEWKQQKSAVRKRRRTSMEAMGVRGAPTLDNSRRPQPGQPRRFYHI</sequence>
<accession>A0A8H4N6F5</accession>
<dbReference type="EMBL" id="WWBZ02000051">
    <property type="protein sequence ID" value="KAF4304542.1"/>
    <property type="molecule type" value="Genomic_DNA"/>
</dbReference>
<protein>
    <submittedName>
        <fullName evidence="2">Uncharacterized protein</fullName>
    </submittedName>
</protein>
<gene>
    <name evidence="2" type="ORF">GTA08_BOTSDO07640</name>
</gene>
<evidence type="ECO:0000256" key="1">
    <source>
        <dbReference type="SAM" id="MobiDB-lite"/>
    </source>
</evidence>
<feature type="region of interest" description="Disordered" evidence="1">
    <location>
        <begin position="100"/>
        <end position="140"/>
    </location>
</feature>
<reference evidence="2" key="1">
    <citation type="submission" date="2020-04" db="EMBL/GenBank/DDBJ databases">
        <title>Genome Assembly and Annotation of Botryosphaeria dothidea sdau 11-99, a Latent Pathogen of Apple Fruit Ring Rot in China.</title>
        <authorList>
            <person name="Yu C."/>
            <person name="Diao Y."/>
            <person name="Lu Q."/>
            <person name="Zhao J."/>
            <person name="Cui S."/>
            <person name="Peng C."/>
            <person name="He B."/>
            <person name="Liu H."/>
        </authorList>
    </citation>
    <scope>NUCLEOTIDE SEQUENCE [LARGE SCALE GENOMIC DNA]</scope>
    <source>
        <strain evidence="2">Sdau11-99</strain>
    </source>
</reference>
<evidence type="ECO:0000313" key="2">
    <source>
        <dbReference type="EMBL" id="KAF4304542.1"/>
    </source>
</evidence>